<gene>
    <name evidence="1" type="ORF">C1I92_17305</name>
</gene>
<dbReference type="EMBL" id="POTW01000041">
    <property type="protein sequence ID" value="PZF82277.1"/>
    <property type="molecule type" value="Genomic_DNA"/>
</dbReference>
<keyword evidence="2" id="KW-1185">Reference proteome</keyword>
<reference evidence="1 2" key="1">
    <citation type="submission" date="2018-01" db="EMBL/GenBank/DDBJ databases">
        <title>Draft genome sequence of Jiangella sp. GTF31.</title>
        <authorList>
            <person name="Sahin N."/>
            <person name="Ay H."/>
            <person name="Saygin H."/>
        </authorList>
    </citation>
    <scope>NUCLEOTIDE SEQUENCE [LARGE SCALE GENOMIC DNA]</scope>
    <source>
        <strain evidence="1 2">GTF31</strain>
    </source>
</reference>
<dbReference type="AlphaFoldDB" id="A0A2W2C2U1"/>
<protein>
    <submittedName>
        <fullName evidence="1">Uncharacterized protein</fullName>
    </submittedName>
</protein>
<sequence>MLTQPLTAKLRRVDDALRALIERRDNCDDPADLLQTTESIDRCLDERLLLMRTRDDDSRLAAAGEHRG</sequence>
<name>A0A2W2C2U1_9ACTN</name>
<accession>A0A2W2C2U1</accession>
<comment type="caution">
    <text evidence="1">The sequence shown here is derived from an EMBL/GenBank/DDBJ whole genome shotgun (WGS) entry which is preliminary data.</text>
</comment>
<dbReference type="Proteomes" id="UP000248764">
    <property type="component" value="Unassembled WGS sequence"/>
</dbReference>
<evidence type="ECO:0000313" key="2">
    <source>
        <dbReference type="Proteomes" id="UP000248764"/>
    </source>
</evidence>
<evidence type="ECO:0000313" key="1">
    <source>
        <dbReference type="EMBL" id="PZF82277.1"/>
    </source>
</evidence>
<proteinExistence type="predicted"/>
<organism evidence="1 2">
    <name type="scientific">Jiangella anatolica</name>
    <dbReference type="NCBI Taxonomy" id="2670374"/>
    <lineage>
        <taxon>Bacteria</taxon>
        <taxon>Bacillati</taxon>
        <taxon>Actinomycetota</taxon>
        <taxon>Actinomycetes</taxon>
        <taxon>Jiangellales</taxon>
        <taxon>Jiangellaceae</taxon>
        <taxon>Jiangella</taxon>
    </lineage>
</organism>
<dbReference type="RefSeq" id="WP_111255901.1">
    <property type="nucleotide sequence ID" value="NZ_POTW01000041.1"/>
</dbReference>